<reference evidence="2" key="1">
    <citation type="submission" date="2020-04" db="EMBL/GenBank/DDBJ databases">
        <authorList>
            <person name="Chiriac C."/>
            <person name="Salcher M."/>
            <person name="Ghai R."/>
            <person name="Kavagutti S V."/>
        </authorList>
    </citation>
    <scope>NUCLEOTIDE SEQUENCE</scope>
</reference>
<evidence type="ECO:0000313" key="1">
    <source>
        <dbReference type="EMBL" id="CAB4135296.1"/>
    </source>
</evidence>
<dbReference type="EMBL" id="LR796299">
    <property type="protein sequence ID" value="CAB4135296.1"/>
    <property type="molecule type" value="Genomic_DNA"/>
</dbReference>
<organism evidence="2">
    <name type="scientific">uncultured Caudovirales phage</name>
    <dbReference type="NCBI Taxonomy" id="2100421"/>
    <lineage>
        <taxon>Viruses</taxon>
        <taxon>Duplodnaviria</taxon>
        <taxon>Heunggongvirae</taxon>
        <taxon>Uroviricota</taxon>
        <taxon>Caudoviricetes</taxon>
        <taxon>Peduoviridae</taxon>
        <taxon>Maltschvirus</taxon>
        <taxon>Maltschvirus maltsch</taxon>
    </lineage>
</organism>
<gene>
    <name evidence="1" type="ORF">UFOVP284_8</name>
    <name evidence="2" type="ORF">UFOVP646_14</name>
</gene>
<name>A0A6J5NC46_9CAUD</name>
<protein>
    <submittedName>
        <fullName evidence="2">Uncharacterized protein</fullName>
    </submittedName>
</protein>
<proteinExistence type="predicted"/>
<sequence>MLIEISSPQSSVVFHQEIESIEQDGFNVYCSAHAVWGEMNWQTLEIRHKGETIDRMINSSTMTPRIIDGGVF</sequence>
<accession>A0A6J5NC46</accession>
<evidence type="ECO:0000313" key="2">
    <source>
        <dbReference type="EMBL" id="CAB4154558.1"/>
    </source>
</evidence>
<dbReference type="EMBL" id="LR796616">
    <property type="protein sequence ID" value="CAB4154558.1"/>
    <property type="molecule type" value="Genomic_DNA"/>
</dbReference>